<dbReference type="GO" id="GO:0003887">
    <property type="term" value="F:DNA-directed DNA polymerase activity"/>
    <property type="evidence" value="ECO:0007669"/>
    <property type="project" value="TreeGrafter"/>
</dbReference>
<reference evidence="2 3" key="1">
    <citation type="journal article" date="2013" name="Nature">
        <title>Insights into bilaterian evolution from three spiralian genomes.</title>
        <authorList>
            <person name="Simakov O."/>
            <person name="Marletaz F."/>
            <person name="Cho S.J."/>
            <person name="Edsinger-Gonzales E."/>
            <person name="Havlak P."/>
            <person name="Hellsten U."/>
            <person name="Kuo D.H."/>
            <person name="Larsson T."/>
            <person name="Lv J."/>
            <person name="Arendt D."/>
            <person name="Savage R."/>
            <person name="Osoegawa K."/>
            <person name="de Jong P."/>
            <person name="Grimwood J."/>
            <person name="Chapman J.A."/>
            <person name="Shapiro H."/>
            <person name="Aerts A."/>
            <person name="Otillar R.P."/>
            <person name="Terry A.Y."/>
            <person name="Boore J.L."/>
            <person name="Grigoriev I.V."/>
            <person name="Lindberg D.R."/>
            <person name="Seaver E.C."/>
            <person name="Weisblat D.A."/>
            <person name="Putnam N.H."/>
            <person name="Rokhsar D.S."/>
        </authorList>
    </citation>
    <scope>NUCLEOTIDE SEQUENCE [LARGE SCALE GENOMIC DNA]</scope>
</reference>
<dbReference type="GO" id="GO:0043625">
    <property type="term" value="C:delta DNA polymerase complex"/>
    <property type="evidence" value="ECO:0007669"/>
    <property type="project" value="TreeGrafter"/>
</dbReference>
<accession>V4AM12</accession>
<evidence type="ECO:0000313" key="2">
    <source>
        <dbReference type="EMBL" id="ESO98167.1"/>
    </source>
</evidence>
<dbReference type="HOGENOM" id="CLU_197794_0_0_1"/>
<dbReference type="GO" id="GO:0000731">
    <property type="term" value="P:DNA synthesis involved in DNA repair"/>
    <property type="evidence" value="ECO:0007669"/>
    <property type="project" value="InterPro"/>
</dbReference>
<sequence>EKDLELLKSFDLNHEFGPCTGITRMERWNRADKHGLNPPQSVYDLLSQHSNDREYTQK</sequence>
<dbReference type="STRING" id="225164.V4AM12"/>
<protein>
    <recommendedName>
        <fullName evidence="4">DNA polymerase delta subunit 4</fullName>
    </recommendedName>
</protein>
<organism evidence="2 3">
    <name type="scientific">Lottia gigantea</name>
    <name type="common">Giant owl limpet</name>
    <dbReference type="NCBI Taxonomy" id="225164"/>
    <lineage>
        <taxon>Eukaryota</taxon>
        <taxon>Metazoa</taxon>
        <taxon>Spiralia</taxon>
        <taxon>Lophotrochozoa</taxon>
        <taxon>Mollusca</taxon>
        <taxon>Gastropoda</taxon>
        <taxon>Patellogastropoda</taxon>
        <taxon>Lottioidea</taxon>
        <taxon>Lottiidae</taxon>
        <taxon>Lottia</taxon>
    </lineage>
</organism>
<evidence type="ECO:0000313" key="3">
    <source>
        <dbReference type="Proteomes" id="UP000030746"/>
    </source>
</evidence>
<dbReference type="AlphaFoldDB" id="V4AM12"/>
<dbReference type="EMBL" id="KB201263">
    <property type="protein sequence ID" value="ESO98167.1"/>
    <property type="molecule type" value="Genomic_DNA"/>
</dbReference>
<evidence type="ECO:0008006" key="4">
    <source>
        <dbReference type="Google" id="ProtNLM"/>
    </source>
</evidence>
<gene>
    <name evidence="2" type="ORF">LOTGIDRAFT_143010</name>
</gene>
<keyword evidence="3" id="KW-1185">Reference proteome</keyword>
<proteinExistence type="predicted"/>
<dbReference type="GeneID" id="20234641"/>
<evidence type="ECO:0000256" key="1">
    <source>
        <dbReference type="SAM" id="MobiDB-lite"/>
    </source>
</evidence>
<dbReference type="OrthoDB" id="337486at2759"/>
<dbReference type="GO" id="GO:0006261">
    <property type="term" value="P:DNA-templated DNA replication"/>
    <property type="evidence" value="ECO:0007669"/>
    <property type="project" value="TreeGrafter"/>
</dbReference>
<dbReference type="OMA" id="IMRLERW"/>
<dbReference type="CTD" id="20234641"/>
<feature type="region of interest" description="Disordered" evidence="1">
    <location>
        <begin position="32"/>
        <end position="58"/>
    </location>
</feature>
<dbReference type="Proteomes" id="UP000030746">
    <property type="component" value="Unassembled WGS sequence"/>
</dbReference>
<dbReference type="Pfam" id="PF04081">
    <property type="entry name" value="DNA_pol_delta_4"/>
    <property type="match status" value="1"/>
</dbReference>
<dbReference type="InterPro" id="IPR007218">
    <property type="entry name" value="DNA_pol_delta_4"/>
</dbReference>
<dbReference type="PANTHER" id="PTHR14303:SF0">
    <property type="entry name" value="DNA POLYMERASE DELTA SUBUNIT 4"/>
    <property type="match status" value="1"/>
</dbReference>
<name>V4AM12_LOTGI</name>
<feature type="non-terminal residue" evidence="2">
    <location>
        <position position="1"/>
    </location>
</feature>
<dbReference type="PANTHER" id="PTHR14303">
    <property type="entry name" value="DNA POLYMERASE DELTA SUBUNIT 4"/>
    <property type="match status" value="1"/>
</dbReference>
<dbReference type="RefSeq" id="XP_009051149.1">
    <property type="nucleotide sequence ID" value="XM_009052901.1"/>
</dbReference>
<dbReference type="KEGG" id="lgi:LOTGIDRAFT_143010"/>